<organism evidence="2 3">
    <name type="scientific">Microlunatus sagamiharensis</name>
    <dbReference type="NCBI Taxonomy" id="546874"/>
    <lineage>
        <taxon>Bacteria</taxon>
        <taxon>Bacillati</taxon>
        <taxon>Actinomycetota</taxon>
        <taxon>Actinomycetes</taxon>
        <taxon>Propionibacteriales</taxon>
        <taxon>Propionibacteriaceae</taxon>
        <taxon>Microlunatus</taxon>
    </lineage>
</organism>
<gene>
    <name evidence="2" type="ORF">SAMN04488544_1903</name>
</gene>
<dbReference type="STRING" id="546874.SAMN04488544_1903"/>
<feature type="compositionally biased region" description="Low complexity" evidence="1">
    <location>
        <begin position="55"/>
        <end position="67"/>
    </location>
</feature>
<dbReference type="Proteomes" id="UP000198825">
    <property type="component" value="Chromosome I"/>
</dbReference>
<reference evidence="3" key="1">
    <citation type="submission" date="2016-10" db="EMBL/GenBank/DDBJ databases">
        <authorList>
            <person name="Varghese N."/>
            <person name="Submissions S."/>
        </authorList>
    </citation>
    <scope>NUCLEOTIDE SEQUENCE [LARGE SCALE GENOMIC DNA]</scope>
    <source>
        <strain evidence="3">DSM 21743</strain>
    </source>
</reference>
<protein>
    <submittedName>
        <fullName evidence="2">Uncharacterized protein</fullName>
    </submittedName>
</protein>
<name>A0A1H2MF23_9ACTN</name>
<dbReference type="EMBL" id="LT629799">
    <property type="protein sequence ID" value="SDU91511.1"/>
    <property type="molecule type" value="Genomic_DNA"/>
</dbReference>
<sequence>MRSAAHPRRATALAGALLAVLLVGGWVASAQLRGPGEVPAPAVVVTPSPAPTPGPTAAQPTAPRPGRAYPVRDLGPLGDRSHLVTLRGNAELRYGRAPGGATRLHFICTGCDADTWLSALVDGRAAGPGRLDDPAYATAALDTAPVAGADRGSRLLVRAPSTAEWTVTLTPFDEVPVHTAGFDSLGDDVVAVQAPGLLLVTCPGPSRVTVLARASKTAAYVVVADERHDGGPQEVAAVAGADRRVLAVTCGGRWSLAVP</sequence>
<feature type="region of interest" description="Disordered" evidence="1">
    <location>
        <begin position="47"/>
        <end position="67"/>
    </location>
</feature>
<dbReference type="RefSeq" id="WP_091074207.1">
    <property type="nucleotide sequence ID" value="NZ_LT629799.1"/>
</dbReference>
<accession>A0A1H2MF23</accession>
<proteinExistence type="predicted"/>
<keyword evidence="3" id="KW-1185">Reference proteome</keyword>
<evidence type="ECO:0000313" key="3">
    <source>
        <dbReference type="Proteomes" id="UP000198825"/>
    </source>
</evidence>
<dbReference type="AlphaFoldDB" id="A0A1H2MF23"/>
<evidence type="ECO:0000256" key="1">
    <source>
        <dbReference type="SAM" id="MobiDB-lite"/>
    </source>
</evidence>
<dbReference type="OrthoDB" id="9806164at2"/>
<evidence type="ECO:0000313" key="2">
    <source>
        <dbReference type="EMBL" id="SDU91511.1"/>
    </source>
</evidence>